<gene>
    <name evidence="1" type="ORF">SAMN05421781_0531</name>
</gene>
<dbReference type="OrthoDB" id="2968806at2"/>
<dbReference type="RefSeq" id="WP_091610776.1">
    <property type="nucleotide sequence ID" value="NZ_FNNC01000001.1"/>
</dbReference>
<name>A0A1H2QZR5_9BACI</name>
<accession>A0A1H2QZR5</accession>
<sequence length="103" mass="11826">MGVFLISVDLINNTKTSNYDDLLDLITHLSAHDKARQVTRNVIVFESLWETAEIRQAADAFLRGLKISGEISKYHFVLSKVSELEFKSKEANFLKRIKQTNRV</sequence>
<reference evidence="1 2" key="1">
    <citation type="submission" date="2016-10" db="EMBL/GenBank/DDBJ databases">
        <authorList>
            <person name="de Groot N.N."/>
        </authorList>
    </citation>
    <scope>NUCLEOTIDE SEQUENCE [LARGE SCALE GENOMIC DNA]</scope>
    <source>
        <strain evidence="1 2">DSM 23126</strain>
    </source>
</reference>
<keyword evidence="2" id="KW-1185">Reference proteome</keyword>
<protein>
    <submittedName>
        <fullName evidence="1">Uncharacterized protein</fullName>
    </submittedName>
</protein>
<evidence type="ECO:0000313" key="1">
    <source>
        <dbReference type="EMBL" id="SDW12585.1"/>
    </source>
</evidence>
<dbReference type="STRING" id="1122204.SAMN05421781_0531"/>
<dbReference type="AlphaFoldDB" id="A0A1H2QZR5"/>
<organism evidence="1 2">
    <name type="scientific">Marinococcus luteus</name>
    <dbReference type="NCBI Taxonomy" id="1122204"/>
    <lineage>
        <taxon>Bacteria</taxon>
        <taxon>Bacillati</taxon>
        <taxon>Bacillota</taxon>
        <taxon>Bacilli</taxon>
        <taxon>Bacillales</taxon>
        <taxon>Bacillaceae</taxon>
        <taxon>Marinococcus</taxon>
    </lineage>
</organism>
<evidence type="ECO:0000313" key="2">
    <source>
        <dbReference type="Proteomes" id="UP000199488"/>
    </source>
</evidence>
<dbReference type="Proteomes" id="UP000199488">
    <property type="component" value="Unassembled WGS sequence"/>
</dbReference>
<proteinExistence type="predicted"/>
<dbReference type="EMBL" id="FNNC01000001">
    <property type="protein sequence ID" value="SDW12585.1"/>
    <property type="molecule type" value="Genomic_DNA"/>
</dbReference>